<dbReference type="PANTHER" id="PTHR31845">
    <property type="entry name" value="FINGER DOMAIN PROTEIN, PUTATIVE-RELATED"/>
    <property type="match status" value="1"/>
</dbReference>
<evidence type="ECO:0000256" key="1">
    <source>
        <dbReference type="ARBA" id="ARBA00004123"/>
    </source>
</evidence>
<dbReference type="Pfam" id="PF00172">
    <property type="entry name" value="Zn_clus"/>
    <property type="match status" value="1"/>
</dbReference>
<dbReference type="OrthoDB" id="8062037at2759"/>
<dbReference type="HOGENOM" id="CLU_006524_0_2_1"/>
<dbReference type="STRING" id="1442369.A0A0D2I722"/>
<keyword evidence="10" id="KW-1185">Reference proteome</keyword>
<feature type="compositionally biased region" description="Low complexity" evidence="7">
    <location>
        <begin position="131"/>
        <end position="147"/>
    </location>
</feature>
<evidence type="ECO:0000256" key="5">
    <source>
        <dbReference type="ARBA" id="ARBA00023163"/>
    </source>
</evidence>
<evidence type="ECO:0000256" key="2">
    <source>
        <dbReference type="ARBA" id="ARBA00022723"/>
    </source>
</evidence>
<proteinExistence type="predicted"/>
<dbReference type="GO" id="GO:0000976">
    <property type="term" value="F:transcription cis-regulatory region binding"/>
    <property type="evidence" value="ECO:0007669"/>
    <property type="project" value="TreeGrafter"/>
</dbReference>
<dbReference type="Gene3D" id="4.10.240.10">
    <property type="entry name" value="Zn(2)-C6 fungal-type DNA-binding domain"/>
    <property type="match status" value="1"/>
</dbReference>
<reference evidence="9 10" key="1">
    <citation type="submission" date="2015-01" db="EMBL/GenBank/DDBJ databases">
        <title>The Genome Sequence of Rhinocladiella mackenzie CBS 650.93.</title>
        <authorList>
            <consortium name="The Broad Institute Genomics Platform"/>
            <person name="Cuomo C."/>
            <person name="de Hoog S."/>
            <person name="Gorbushina A."/>
            <person name="Stielow B."/>
            <person name="Teixiera M."/>
            <person name="Abouelleil A."/>
            <person name="Chapman S.B."/>
            <person name="Priest M."/>
            <person name="Young S.K."/>
            <person name="Wortman J."/>
            <person name="Nusbaum C."/>
            <person name="Birren B."/>
        </authorList>
    </citation>
    <scope>NUCLEOTIDE SEQUENCE [LARGE SCALE GENOMIC DNA]</scope>
    <source>
        <strain evidence="9 10">CBS 650.93</strain>
    </source>
</reference>
<comment type="subcellular location">
    <subcellularLocation>
        <location evidence="1">Nucleus</location>
    </subcellularLocation>
</comment>
<sequence>MATKEPPLPVETLPPFQQNRSPATISALQNVASQQGPQRNSQSPDSIEEDEASSNEKPKRQKRSRACVACRNMKIRCLPVEGQEACSGCAKVNRPCIMPGPPRKRQKTVHKVAELEKKINALTDALLAKGQQQTDTPPTDDSPDNQQASTNSDTSITSMDSRQQKVIEKVIPTPATPELKAPCRPYTVEPIARDTYVDVIERGDLTMESASAMFNYWMHEMSQTCAMVVFPPGTEAQDIRTRRPMTFLTILSIASPVIQPSANQALATETNRQLSERILFHGEKSLDLIQAALLNSQYYTRPASARDLSFNQYIHSAILMSLELGIGKRSKVDRSLTPAQDLERRRTWLACYQAGTMVSTVLRLPSFVKFNSHLDECLDTLSKSPYALPSDKWLCATIGLQRIAEEVAVAFHMDDPGADLNFTEPRVQYQLRLFQRQLQQWETSLDPSLDRRIAQHQANTLKIYTHEVAIHFEHNVDDFRPGEMAHAKLPDFVTSRHAEALSILLECSHRVLDNYISLDLSYARTLPNLYVVWNAYAMVVLIKIHWIVNNPDSTLGAVFAPELKTDFYLDALLNRLAEVSADGHSPCAEAFGLVVKKLKFWHLHRGNQFSDDEQGPDDESRRPAAAEILRKDPVSIIGAAKNTDDSKTGLTMRPFTPAMLPGQWNVTDRLGSNLNAAYDAASYGNTNWDQFNFSTEELDLFDVYMNNSGWMGYLL</sequence>
<dbReference type="PROSITE" id="PS50048">
    <property type="entry name" value="ZN2_CY6_FUNGAL_2"/>
    <property type="match status" value="1"/>
</dbReference>
<protein>
    <recommendedName>
        <fullName evidence="8">Zn(2)-C6 fungal-type domain-containing protein</fullName>
    </recommendedName>
</protein>
<dbReference type="EMBL" id="KN847481">
    <property type="protein sequence ID" value="KIX01619.1"/>
    <property type="molecule type" value="Genomic_DNA"/>
</dbReference>
<evidence type="ECO:0000256" key="7">
    <source>
        <dbReference type="SAM" id="MobiDB-lite"/>
    </source>
</evidence>
<dbReference type="GO" id="GO:0005634">
    <property type="term" value="C:nucleus"/>
    <property type="evidence" value="ECO:0007669"/>
    <property type="project" value="UniProtKB-SubCell"/>
</dbReference>
<evidence type="ECO:0000256" key="3">
    <source>
        <dbReference type="ARBA" id="ARBA00023015"/>
    </source>
</evidence>
<dbReference type="GeneID" id="25297416"/>
<dbReference type="InterPro" id="IPR007219">
    <property type="entry name" value="XnlR_reg_dom"/>
</dbReference>
<keyword evidence="6" id="KW-0539">Nucleus</keyword>
<keyword evidence="5" id="KW-0804">Transcription</keyword>
<evidence type="ECO:0000313" key="10">
    <source>
        <dbReference type="Proteomes" id="UP000053617"/>
    </source>
</evidence>
<dbReference type="PANTHER" id="PTHR31845:SF39">
    <property type="entry name" value="TRANSCRIPTION FACTOR PBCR-RELATED"/>
    <property type="match status" value="1"/>
</dbReference>
<evidence type="ECO:0000256" key="6">
    <source>
        <dbReference type="ARBA" id="ARBA00023242"/>
    </source>
</evidence>
<dbReference type="Proteomes" id="UP000053617">
    <property type="component" value="Unassembled WGS sequence"/>
</dbReference>
<keyword evidence="2" id="KW-0479">Metal-binding</keyword>
<accession>A0A0D2I722</accession>
<dbReference type="GO" id="GO:0006351">
    <property type="term" value="P:DNA-templated transcription"/>
    <property type="evidence" value="ECO:0007669"/>
    <property type="project" value="InterPro"/>
</dbReference>
<dbReference type="InterPro" id="IPR036864">
    <property type="entry name" value="Zn2-C6_fun-type_DNA-bd_sf"/>
</dbReference>
<dbReference type="SUPFAM" id="SSF57701">
    <property type="entry name" value="Zn2/Cys6 DNA-binding domain"/>
    <property type="match status" value="1"/>
</dbReference>
<dbReference type="PROSITE" id="PS00463">
    <property type="entry name" value="ZN2_CY6_FUNGAL_1"/>
    <property type="match status" value="1"/>
</dbReference>
<feature type="domain" description="Zn(2)-C6 fungal-type" evidence="8">
    <location>
        <begin position="66"/>
        <end position="98"/>
    </location>
</feature>
<dbReference type="RefSeq" id="XP_013268755.1">
    <property type="nucleotide sequence ID" value="XM_013413301.1"/>
</dbReference>
<evidence type="ECO:0000259" key="8">
    <source>
        <dbReference type="PROSITE" id="PS50048"/>
    </source>
</evidence>
<dbReference type="CDD" id="cd12148">
    <property type="entry name" value="fungal_TF_MHR"/>
    <property type="match status" value="1"/>
</dbReference>
<dbReference type="SMART" id="SM00066">
    <property type="entry name" value="GAL4"/>
    <property type="match status" value="1"/>
</dbReference>
<name>A0A0D2I722_9EURO</name>
<dbReference type="GO" id="GO:0000981">
    <property type="term" value="F:DNA-binding transcription factor activity, RNA polymerase II-specific"/>
    <property type="evidence" value="ECO:0007669"/>
    <property type="project" value="InterPro"/>
</dbReference>
<keyword evidence="4" id="KW-0238">DNA-binding</keyword>
<dbReference type="Pfam" id="PF04082">
    <property type="entry name" value="Fungal_trans"/>
    <property type="match status" value="1"/>
</dbReference>
<dbReference type="VEuPathDB" id="FungiDB:Z518_09345"/>
<dbReference type="GO" id="GO:0008270">
    <property type="term" value="F:zinc ion binding"/>
    <property type="evidence" value="ECO:0007669"/>
    <property type="project" value="InterPro"/>
</dbReference>
<keyword evidence="3" id="KW-0805">Transcription regulation</keyword>
<gene>
    <name evidence="9" type="ORF">Z518_09345</name>
</gene>
<dbReference type="InterPro" id="IPR001138">
    <property type="entry name" value="Zn2Cys6_DnaBD"/>
</dbReference>
<feature type="compositionally biased region" description="Polar residues" evidence="7">
    <location>
        <begin position="148"/>
        <end position="161"/>
    </location>
</feature>
<feature type="region of interest" description="Disordered" evidence="7">
    <location>
        <begin position="1"/>
        <end position="65"/>
    </location>
</feature>
<feature type="compositionally biased region" description="Polar residues" evidence="7">
    <location>
        <begin position="15"/>
        <end position="45"/>
    </location>
</feature>
<dbReference type="CDD" id="cd00067">
    <property type="entry name" value="GAL4"/>
    <property type="match status" value="1"/>
</dbReference>
<evidence type="ECO:0000256" key="4">
    <source>
        <dbReference type="ARBA" id="ARBA00023125"/>
    </source>
</evidence>
<organism evidence="9 10">
    <name type="scientific">Rhinocladiella mackenziei CBS 650.93</name>
    <dbReference type="NCBI Taxonomy" id="1442369"/>
    <lineage>
        <taxon>Eukaryota</taxon>
        <taxon>Fungi</taxon>
        <taxon>Dikarya</taxon>
        <taxon>Ascomycota</taxon>
        <taxon>Pezizomycotina</taxon>
        <taxon>Eurotiomycetes</taxon>
        <taxon>Chaetothyriomycetidae</taxon>
        <taxon>Chaetothyriales</taxon>
        <taxon>Herpotrichiellaceae</taxon>
        <taxon>Rhinocladiella</taxon>
    </lineage>
</organism>
<dbReference type="InterPro" id="IPR051089">
    <property type="entry name" value="prtT"/>
</dbReference>
<evidence type="ECO:0000313" key="9">
    <source>
        <dbReference type="EMBL" id="KIX01619.1"/>
    </source>
</evidence>
<feature type="region of interest" description="Disordered" evidence="7">
    <location>
        <begin position="129"/>
        <end position="162"/>
    </location>
</feature>
<dbReference type="AlphaFoldDB" id="A0A0D2I722"/>